<proteinExistence type="predicted"/>
<dbReference type="InterPro" id="IPR029063">
    <property type="entry name" value="SAM-dependent_MTases_sf"/>
</dbReference>
<dbReference type="PANTHER" id="PTHR43591">
    <property type="entry name" value="METHYLTRANSFERASE"/>
    <property type="match status" value="1"/>
</dbReference>
<dbReference type="RefSeq" id="WP_108789141.1">
    <property type="nucleotide sequence ID" value="NZ_ONZG01000008.1"/>
</dbReference>
<dbReference type="Proteomes" id="UP000244898">
    <property type="component" value="Unassembled WGS sequence"/>
</dbReference>
<name>A0A2R8CAY8_9RHOB</name>
<dbReference type="Gene3D" id="3.40.50.150">
    <property type="entry name" value="Vaccinia Virus protein VP39"/>
    <property type="match status" value="1"/>
</dbReference>
<keyword evidence="2" id="KW-1185">Reference proteome</keyword>
<evidence type="ECO:0000313" key="1">
    <source>
        <dbReference type="EMBL" id="SPJ29601.1"/>
    </source>
</evidence>
<dbReference type="OrthoDB" id="9787738at2"/>
<dbReference type="SUPFAM" id="SSF53335">
    <property type="entry name" value="S-adenosyl-L-methionine-dependent methyltransferases"/>
    <property type="match status" value="1"/>
</dbReference>
<keyword evidence="1" id="KW-0808">Transferase</keyword>
<dbReference type="EMBL" id="ONZG01000008">
    <property type="protein sequence ID" value="SPJ29601.1"/>
    <property type="molecule type" value="Genomic_DNA"/>
</dbReference>
<dbReference type="GO" id="GO:0032259">
    <property type="term" value="P:methylation"/>
    <property type="evidence" value="ECO:0007669"/>
    <property type="project" value="UniProtKB-KW"/>
</dbReference>
<dbReference type="Pfam" id="PF01209">
    <property type="entry name" value="Ubie_methyltran"/>
    <property type="match status" value="1"/>
</dbReference>
<accession>A0A2R8CAY8</accession>
<gene>
    <name evidence="1" type="primary">menG_3</name>
    <name evidence="1" type="ORF">TRM7615_03121</name>
</gene>
<keyword evidence="1" id="KW-0489">Methyltransferase</keyword>
<protein>
    <submittedName>
        <fullName evidence="1">Demethylmenaquinone methyltransferase</fullName>
        <ecNumber evidence="1">2.1.1.163</ecNumber>
    </submittedName>
</protein>
<reference evidence="2" key="1">
    <citation type="submission" date="2018-03" db="EMBL/GenBank/DDBJ databases">
        <authorList>
            <person name="Rodrigo-Torres L."/>
            <person name="Arahal R. D."/>
            <person name="Lucena T."/>
        </authorList>
    </citation>
    <scope>NUCLEOTIDE SEQUENCE [LARGE SCALE GENOMIC DNA]</scope>
    <source>
        <strain evidence="2">CECT 7615</strain>
    </source>
</reference>
<sequence>MSTNAANFVGDIPHHYDTGLGPAIFHDYADRLVERCTATGATDVIEMAAGTGIVSRKLRDHLDPDAALTVTDLNAPMLDIAQSKFSEGENVLFQTADAMQLPFDDDSFDLMLCQFGVMFFPDKPASFREAKRVLRPGGRYVFNVWSAMSENPFSEVAHTVAASFFPDDPPGFYKVPFHYGDPDVVRADLAIAGWLDVEHLTTRIDKVVADPQGFATALVYGNPLIEQIRERGGVDPDEVADAMLSALQGQFGMGEMTMPLSATLFDCRMP</sequence>
<organism evidence="1 2">
    <name type="scientific">Falsiruegeria mediterranea M17</name>
    <dbReference type="NCBI Taxonomy" id="1200281"/>
    <lineage>
        <taxon>Bacteria</taxon>
        <taxon>Pseudomonadati</taxon>
        <taxon>Pseudomonadota</taxon>
        <taxon>Alphaproteobacteria</taxon>
        <taxon>Rhodobacterales</taxon>
        <taxon>Roseobacteraceae</taxon>
        <taxon>Falsiruegeria</taxon>
    </lineage>
</organism>
<evidence type="ECO:0000313" key="2">
    <source>
        <dbReference type="Proteomes" id="UP000244898"/>
    </source>
</evidence>
<dbReference type="PANTHER" id="PTHR43591:SF24">
    <property type="entry name" value="2-METHOXY-6-POLYPRENYL-1,4-BENZOQUINOL METHYLASE, MITOCHONDRIAL"/>
    <property type="match status" value="1"/>
</dbReference>
<dbReference type="CDD" id="cd02440">
    <property type="entry name" value="AdoMet_MTases"/>
    <property type="match status" value="1"/>
</dbReference>
<dbReference type="GO" id="GO:0043770">
    <property type="term" value="F:demethylmenaquinone methyltransferase activity"/>
    <property type="evidence" value="ECO:0007669"/>
    <property type="project" value="UniProtKB-EC"/>
</dbReference>
<dbReference type="AlphaFoldDB" id="A0A2R8CAY8"/>
<dbReference type="EC" id="2.1.1.163" evidence="1"/>